<evidence type="ECO:0000256" key="1">
    <source>
        <dbReference type="SAM" id="Phobius"/>
    </source>
</evidence>
<evidence type="ECO:0000313" key="3">
    <source>
        <dbReference type="Proteomes" id="UP001152622"/>
    </source>
</evidence>
<protein>
    <submittedName>
        <fullName evidence="2">Uncharacterized protein</fullName>
    </submittedName>
</protein>
<feature type="transmembrane region" description="Helical" evidence="1">
    <location>
        <begin position="32"/>
        <end position="56"/>
    </location>
</feature>
<gene>
    <name evidence="2" type="ORF">SKAU_G00388360</name>
</gene>
<keyword evidence="3" id="KW-1185">Reference proteome</keyword>
<keyword evidence="1" id="KW-1133">Transmembrane helix</keyword>
<reference evidence="2" key="1">
    <citation type="journal article" date="2023" name="Science">
        <title>Genome structures resolve the early diversification of teleost fishes.</title>
        <authorList>
            <person name="Parey E."/>
            <person name="Louis A."/>
            <person name="Montfort J."/>
            <person name="Bouchez O."/>
            <person name="Roques C."/>
            <person name="Iampietro C."/>
            <person name="Lluch J."/>
            <person name="Castinel A."/>
            <person name="Donnadieu C."/>
            <person name="Desvignes T."/>
            <person name="Floi Bucao C."/>
            <person name="Jouanno E."/>
            <person name="Wen M."/>
            <person name="Mejri S."/>
            <person name="Dirks R."/>
            <person name="Jansen H."/>
            <person name="Henkel C."/>
            <person name="Chen W.J."/>
            <person name="Zahm M."/>
            <person name="Cabau C."/>
            <person name="Klopp C."/>
            <person name="Thompson A.W."/>
            <person name="Robinson-Rechavi M."/>
            <person name="Braasch I."/>
            <person name="Lecointre G."/>
            <person name="Bobe J."/>
            <person name="Postlethwait J.H."/>
            <person name="Berthelot C."/>
            <person name="Roest Crollius H."/>
            <person name="Guiguen Y."/>
        </authorList>
    </citation>
    <scope>NUCLEOTIDE SEQUENCE</scope>
    <source>
        <strain evidence="2">WJC10195</strain>
    </source>
</reference>
<comment type="caution">
    <text evidence="2">The sequence shown here is derived from an EMBL/GenBank/DDBJ whole genome shotgun (WGS) entry which is preliminary data.</text>
</comment>
<proteinExistence type="predicted"/>
<organism evidence="2 3">
    <name type="scientific">Synaphobranchus kaupii</name>
    <name type="common">Kaup's arrowtooth eel</name>
    <dbReference type="NCBI Taxonomy" id="118154"/>
    <lineage>
        <taxon>Eukaryota</taxon>
        <taxon>Metazoa</taxon>
        <taxon>Chordata</taxon>
        <taxon>Craniata</taxon>
        <taxon>Vertebrata</taxon>
        <taxon>Euteleostomi</taxon>
        <taxon>Actinopterygii</taxon>
        <taxon>Neopterygii</taxon>
        <taxon>Teleostei</taxon>
        <taxon>Anguilliformes</taxon>
        <taxon>Synaphobranchidae</taxon>
        <taxon>Synaphobranchus</taxon>
    </lineage>
</organism>
<keyword evidence="1" id="KW-0812">Transmembrane</keyword>
<evidence type="ECO:0000313" key="2">
    <source>
        <dbReference type="EMBL" id="KAJ8335494.1"/>
    </source>
</evidence>
<dbReference type="EMBL" id="JAINUF010000020">
    <property type="protein sequence ID" value="KAJ8335494.1"/>
    <property type="molecule type" value="Genomic_DNA"/>
</dbReference>
<accession>A0A9Q1EB00</accession>
<dbReference type="Proteomes" id="UP001152622">
    <property type="component" value="Chromosome 20"/>
</dbReference>
<sequence length="66" mass="7129">MNCCWWSELGDEQVSPRTAGDRLELRADTPKILAGVSTSLLILGAMFPLSAPIMAVGEERRKPAGD</sequence>
<name>A0A9Q1EB00_SYNKA</name>
<keyword evidence="1" id="KW-0472">Membrane</keyword>
<dbReference type="AlphaFoldDB" id="A0A9Q1EB00"/>